<sequence length="92" mass="10248">MPSLQLSRGLYPAEENAVIYTAIGGSNFVGAKRKLMEFENFQKSNNYNQNVTNFLSDNGIKWHLNVPGAPHMGGLWEAGIKINKISSKTCCW</sequence>
<keyword evidence="1" id="KW-0548">Nucleotidyltransferase</keyword>
<gene>
    <name evidence="1" type="ORF">CEXT_69081</name>
</gene>
<organism evidence="1 2">
    <name type="scientific">Caerostris extrusa</name>
    <name type="common">Bark spider</name>
    <name type="synonym">Caerostris bankana</name>
    <dbReference type="NCBI Taxonomy" id="172846"/>
    <lineage>
        <taxon>Eukaryota</taxon>
        <taxon>Metazoa</taxon>
        <taxon>Ecdysozoa</taxon>
        <taxon>Arthropoda</taxon>
        <taxon>Chelicerata</taxon>
        <taxon>Arachnida</taxon>
        <taxon>Araneae</taxon>
        <taxon>Araneomorphae</taxon>
        <taxon>Entelegynae</taxon>
        <taxon>Araneoidea</taxon>
        <taxon>Araneidae</taxon>
        <taxon>Caerostris</taxon>
    </lineage>
</organism>
<evidence type="ECO:0000313" key="2">
    <source>
        <dbReference type="Proteomes" id="UP001054945"/>
    </source>
</evidence>
<evidence type="ECO:0000313" key="1">
    <source>
        <dbReference type="EMBL" id="GIY41944.1"/>
    </source>
</evidence>
<protein>
    <submittedName>
        <fullName evidence="1">Reverse transcriptase</fullName>
    </submittedName>
</protein>
<reference evidence="1 2" key="1">
    <citation type="submission" date="2021-06" db="EMBL/GenBank/DDBJ databases">
        <title>Caerostris extrusa draft genome.</title>
        <authorList>
            <person name="Kono N."/>
            <person name="Arakawa K."/>
        </authorList>
    </citation>
    <scope>NUCLEOTIDE SEQUENCE [LARGE SCALE GENOMIC DNA]</scope>
</reference>
<dbReference type="AlphaFoldDB" id="A0AAV4T6V7"/>
<keyword evidence="1" id="KW-0695">RNA-directed DNA polymerase</keyword>
<dbReference type="Proteomes" id="UP001054945">
    <property type="component" value="Unassembled WGS sequence"/>
</dbReference>
<dbReference type="InterPro" id="IPR036397">
    <property type="entry name" value="RNaseH_sf"/>
</dbReference>
<dbReference type="GO" id="GO:0003676">
    <property type="term" value="F:nucleic acid binding"/>
    <property type="evidence" value="ECO:0007669"/>
    <property type="project" value="InterPro"/>
</dbReference>
<keyword evidence="2" id="KW-1185">Reference proteome</keyword>
<dbReference type="Gene3D" id="3.30.420.10">
    <property type="entry name" value="Ribonuclease H-like superfamily/Ribonuclease H"/>
    <property type="match status" value="1"/>
</dbReference>
<dbReference type="EMBL" id="BPLR01010781">
    <property type="protein sequence ID" value="GIY41944.1"/>
    <property type="molecule type" value="Genomic_DNA"/>
</dbReference>
<dbReference type="GO" id="GO:0003964">
    <property type="term" value="F:RNA-directed DNA polymerase activity"/>
    <property type="evidence" value="ECO:0007669"/>
    <property type="project" value="UniProtKB-KW"/>
</dbReference>
<proteinExistence type="predicted"/>
<comment type="caution">
    <text evidence="1">The sequence shown here is derived from an EMBL/GenBank/DDBJ whole genome shotgun (WGS) entry which is preliminary data.</text>
</comment>
<name>A0AAV4T6V7_CAEEX</name>
<accession>A0AAV4T6V7</accession>
<keyword evidence="1" id="KW-0808">Transferase</keyword>